<keyword evidence="3" id="KW-0560">Oxidoreductase</keyword>
<dbReference type="GO" id="GO:0008942">
    <property type="term" value="F:nitrite reductase [NAD(P)H] activity"/>
    <property type="evidence" value="ECO:0007669"/>
    <property type="project" value="InterPro"/>
</dbReference>
<evidence type="ECO:0000256" key="6">
    <source>
        <dbReference type="ARBA" id="ARBA00023063"/>
    </source>
</evidence>
<dbReference type="InterPro" id="IPR017941">
    <property type="entry name" value="Rieske_2Fe-2S"/>
</dbReference>
<gene>
    <name evidence="8" type="ORF">METZ01_LOCUS376152</name>
</gene>
<reference evidence="8" key="1">
    <citation type="submission" date="2018-05" db="EMBL/GenBank/DDBJ databases">
        <authorList>
            <person name="Lanie J.A."/>
            <person name="Ng W.-L."/>
            <person name="Kazmierczak K.M."/>
            <person name="Andrzejewski T.M."/>
            <person name="Davidsen T.M."/>
            <person name="Wayne K.J."/>
            <person name="Tettelin H."/>
            <person name="Glass J.I."/>
            <person name="Rusch D."/>
            <person name="Podicherti R."/>
            <person name="Tsui H.-C.T."/>
            <person name="Winkler M.E."/>
        </authorList>
    </citation>
    <scope>NUCLEOTIDE SEQUENCE</scope>
</reference>
<evidence type="ECO:0000256" key="4">
    <source>
        <dbReference type="ARBA" id="ARBA00023004"/>
    </source>
</evidence>
<evidence type="ECO:0000256" key="1">
    <source>
        <dbReference type="ARBA" id="ARBA00022714"/>
    </source>
</evidence>
<keyword evidence="5" id="KW-0411">Iron-sulfur</keyword>
<protein>
    <recommendedName>
        <fullName evidence="7">Rieske domain-containing protein</fullName>
    </recommendedName>
</protein>
<dbReference type="Pfam" id="PF13806">
    <property type="entry name" value="Rieske_2"/>
    <property type="match status" value="1"/>
</dbReference>
<evidence type="ECO:0000256" key="5">
    <source>
        <dbReference type="ARBA" id="ARBA00023014"/>
    </source>
</evidence>
<dbReference type="InterPro" id="IPR012748">
    <property type="entry name" value="Rieske-like_NirD"/>
</dbReference>
<dbReference type="GO" id="GO:0042128">
    <property type="term" value="P:nitrate assimilation"/>
    <property type="evidence" value="ECO:0007669"/>
    <property type="project" value="UniProtKB-KW"/>
</dbReference>
<feature type="non-terminal residue" evidence="8">
    <location>
        <position position="1"/>
    </location>
</feature>
<proteinExistence type="predicted"/>
<dbReference type="PROSITE" id="PS51300">
    <property type="entry name" value="NIRD"/>
    <property type="match status" value="1"/>
</dbReference>
<dbReference type="SUPFAM" id="SSF50022">
    <property type="entry name" value="ISP domain"/>
    <property type="match status" value="1"/>
</dbReference>
<accession>A0A382TPB9</accession>
<dbReference type="AlphaFoldDB" id="A0A382TPB9"/>
<dbReference type="GO" id="GO:0046872">
    <property type="term" value="F:metal ion binding"/>
    <property type="evidence" value="ECO:0007669"/>
    <property type="project" value="UniProtKB-KW"/>
</dbReference>
<feature type="domain" description="Rieske" evidence="7">
    <location>
        <begin position="1"/>
        <end position="49"/>
    </location>
</feature>
<sequence>IVGSKGDEPKVASPVYKQQFSLRTGQCLDDPETTVRTYPIREQDGQVYLSALPN</sequence>
<keyword evidence="1" id="KW-0001">2Fe-2S</keyword>
<evidence type="ECO:0000313" key="8">
    <source>
        <dbReference type="EMBL" id="SVD23298.1"/>
    </source>
</evidence>
<dbReference type="InterPro" id="IPR036922">
    <property type="entry name" value="Rieske_2Fe-2S_sf"/>
</dbReference>
<keyword evidence="4" id="KW-0408">Iron</keyword>
<evidence type="ECO:0000256" key="3">
    <source>
        <dbReference type="ARBA" id="ARBA00023002"/>
    </source>
</evidence>
<dbReference type="GO" id="GO:0051537">
    <property type="term" value="F:2 iron, 2 sulfur cluster binding"/>
    <property type="evidence" value="ECO:0007669"/>
    <property type="project" value="UniProtKB-KW"/>
</dbReference>
<name>A0A382TPB9_9ZZZZ</name>
<keyword evidence="2" id="KW-0479">Metal-binding</keyword>
<evidence type="ECO:0000256" key="2">
    <source>
        <dbReference type="ARBA" id="ARBA00022723"/>
    </source>
</evidence>
<dbReference type="PROSITE" id="PS51296">
    <property type="entry name" value="RIESKE"/>
    <property type="match status" value="1"/>
</dbReference>
<organism evidence="8">
    <name type="scientific">marine metagenome</name>
    <dbReference type="NCBI Taxonomy" id="408172"/>
    <lineage>
        <taxon>unclassified sequences</taxon>
        <taxon>metagenomes</taxon>
        <taxon>ecological metagenomes</taxon>
    </lineage>
</organism>
<evidence type="ECO:0000259" key="7">
    <source>
        <dbReference type="PROSITE" id="PS51296"/>
    </source>
</evidence>
<dbReference type="EMBL" id="UINC01137760">
    <property type="protein sequence ID" value="SVD23298.1"/>
    <property type="molecule type" value="Genomic_DNA"/>
</dbReference>
<dbReference type="Gene3D" id="2.102.10.10">
    <property type="entry name" value="Rieske [2Fe-2S] iron-sulphur domain"/>
    <property type="match status" value="1"/>
</dbReference>
<keyword evidence="6" id="KW-0534">Nitrate assimilation</keyword>